<sequence length="108" mass="11431">MKRLLTFSAVLVVLMAGFMSVCAADENCSPEAIHTASHADAERVDSQTASHDVQKDHCGMVCHVASHTLLQTAPAALSSISIGEGRIVSTDDAIRLGLYTVLDQPPRA</sequence>
<evidence type="ECO:0008006" key="4">
    <source>
        <dbReference type="Google" id="ProtNLM"/>
    </source>
</evidence>
<accession>A0A6N4RBH8</accession>
<evidence type="ECO:0000313" key="3">
    <source>
        <dbReference type="Proteomes" id="UP000320948"/>
    </source>
</evidence>
<keyword evidence="1" id="KW-0732">Signal</keyword>
<organism evidence="2 3">
    <name type="scientific">Blastochloris viridis</name>
    <name type="common">Rhodopseudomonas viridis</name>
    <dbReference type="NCBI Taxonomy" id="1079"/>
    <lineage>
        <taxon>Bacteria</taxon>
        <taxon>Pseudomonadati</taxon>
        <taxon>Pseudomonadota</taxon>
        <taxon>Alphaproteobacteria</taxon>
        <taxon>Hyphomicrobiales</taxon>
        <taxon>Blastochloridaceae</taxon>
        <taxon>Blastochloris</taxon>
    </lineage>
</organism>
<reference evidence="2 3" key="1">
    <citation type="journal article" date="2017" name="Nat. Commun.">
        <title>In situ click chemistry generation of cyclooxygenase-2 inhibitors.</title>
        <authorList>
            <person name="Bhardwaj A."/>
            <person name="Kaur J."/>
            <person name="Wuest M."/>
            <person name="Wuest F."/>
        </authorList>
    </citation>
    <scope>NUCLEOTIDE SEQUENCE [LARGE SCALE GENOMIC DNA]</scope>
    <source>
        <strain evidence="2">S2_018_000_R2_106</strain>
    </source>
</reference>
<dbReference type="Proteomes" id="UP000320948">
    <property type="component" value="Unassembled WGS sequence"/>
</dbReference>
<feature type="signal peptide" evidence="1">
    <location>
        <begin position="1"/>
        <end position="23"/>
    </location>
</feature>
<feature type="chain" id="PRO_5026799347" description="DUF2946 domain-containing protein" evidence="1">
    <location>
        <begin position="24"/>
        <end position="108"/>
    </location>
</feature>
<evidence type="ECO:0000313" key="2">
    <source>
        <dbReference type="EMBL" id="TKW61375.1"/>
    </source>
</evidence>
<proteinExistence type="predicted"/>
<name>A0A6N4RBH8_BLAVI</name>
<evidence type="ECO:0000256" key="1">
    <source>
        <dbReference type="SAM" id="SignalP"/>
    </source>
</evidence>
<gene>
    <name evidence="2" type="ORF">DI628_01755</name>
</gene>
<dbReference type="AlphaFoldDB" id="A0A6N4RBH8"/>
<comment type="caution">
    <text evidence="2">The sequence shown here is derived from an EMBL/GenBank/DDBJ whole genome shotgun (WGS) entry which is preliminary data.</text>
</comment>
<protein>
    <recommendedName>
        <fullName evidence="4">DUF2946 domain-containing protein</fullName>
    </recommendedName>
</protein>
<dbReference type="EMBL" id="VAFM01000001">
    <property type="protein sequence ID" value="TKW61375.1"/>
    <property type="molecule type" value="Genomic_DNA"/>
</dbReference>